<organism evidence="1 2">
    <name type="scientific">Tetrahymena thermophila (strain SB210)</name>
    <dbReference type="NCBI Taxonomy" id="312017"/>
    <lineage>
        <taxon>Eukaryota</taxon>
        <taxon>Sar</taxon>
        <taxon>Alveolata</taxon>
        <taxon>Ciliophora</taxon>
        <taxon>Intramacronucleata</taxon>
        <taxon>Oligohymenophorea</taxon>
        <taxon>Hymenostomatida</taxon>
        <taxon>Tetrahymenina</taxon>
        <taxon>Tetrahymenidae</taxon>
        <taxon>Tetrahymena</taxon>
    </lineage>
</organism>
<dbReference type="AlphaFoldDB" id="I7M8H5"/>
<proteinExistence type="predicted"/>
<accession>I7M8H5</accession>
<dbReference type="InParanoid" id="I7M8H5"/>
<evidence type="ECO:0000313" key="2">
    <source>
        <dbReference type="Proteomes" id="UP000009168"/>
    </source>
</evidence>
<sequence>MMNKIALQLLKNRFTNLALNEQIKYNYQKNKISLFKAHQNRQIQDRDYENQQIKLNNDVSKIDPYSNSLSQTEIQNFDIYYGRFETVVCQGQGLNRKLVKSLKKYDVDLILRQKLREDYDTIINFIKERNTKMKASEYVYIFQYFYKYKEKFMQFLQDHMDLFDIIIKGLTNVNIYSAVEFVKLQKLVYLFDIQDEAVWKNFLVKGNLLFSNSAELEHVYDSLLQVFKIFLSYEFKDLNSQSILIQIKKKLLRGLNQMDLTDCIELISIIAEKSIFIDPVQIRQFEERFVLNKEVLYLEQFAIIFDSMGKLQYQPLEFAEYFLKFKLSKINEIMPTVISKTSQTQAIIVQNPETQSKESLDNQFNSMQISNQEKGDILNFDIFTLFVRGFSQISLFSDNKDVWEQMENCFQNFVEKYSKNGELDQIITRDQLGIIIGSFDKTQLGTEKIWQLLSNRNEFELSYDQNYIILKNLVRFNVFNLKQLNLALSYILDDKTDLPKFENVLAKESAQKILEKIQVYALVIYKYIEEAEIGGSTHQNELEFQKHCMKLLLKESVNCLIKSQDKKWKNLSENEQIKLYGLLHLCEYKSQFQVTQEIATLERKISKDRKTFSVSQVCFLTLMQECFASEEQFSKWNNFIFKCIENASQLEFSAYLATFYIYGLTDPYLWGLLQIKYIENIELYQVDDLLSFMLVFCQKQDIDEEIWQLFIEVLKIKSIKQHLDSLKLFSEQIKNPEQKQSILDIISSIENSTNKELDEYVEELNYLPQLNLPLKKILAKEDPLSVYKASSIKHVISLIN</sequence>
<dbReference type="KEGG" id="tet:TTHERM_00343880"/>
<protein>
    <submittedName>
        <fullName evidence="1">Uncharacterized protein</fullName>
    </submittedName>
</protein>
<dbReference type="RefSeq" id="XP_001018433.2">
    <property type="nucleotide sequence ID" value="XM_001018433.2"/>
</dbReference>
<dbReference type="GeneID" id="7842057"/>
<gene>
    <name evidence="1" type="ORF">TTHERM_00343880</name>
</gene>
<dbReference type="EMBL" id="GG662654">
    <property type="protein sequence ID" value="EAR98188.2"/>
    <property type="molecule type" value="Genomic_DNA"/>
</dbReference>
<evidence type="ECO:0000313" key="1">
    <source>
        <dbReference type="EMBL" id="EAR98188.2"/>
    </source>
</evidence>
<dbReference type="Proteomes" id="UP000009168">
    <property type="component" value="Unassembled WGS sequence"/>
</dbReference>
<name>I7M8H5_TETTS</name>
<keyword evidence="2" id="KW-1185">Reference proteome</keyword>
<reference evidence="2" key="1">
    <citation type="journal article" date="2006" name="PLoS Biol.">
        <title>Macronuclear genome sequence of the ciliate Tetrahymena thermophila, a model eukaryote.</title>
        <authorList>
            <person name="Eisen J.A."/>
            <person name="Coyne R.S."/>
            <person name="Wu M."/>
            <person name="Wu D."/>
            <person name="Thiagarajan M."/>
            <person name="Wortman J.R."/>
            <person name="Badger J.H."/>
            <person name="Ren Q."/>
            <person name="Amedeo P."/>
            <person name="Jones K.M."/>
            <person name="Tallon L.J."/>
            <person name="Delcher A.L."/>
            <person name="Salzberg S.L."/>
            <person name="Silva J.C."/>
            <person name="Haas B.J."/>
            <person name="Majoros W.H."/>
            <person name="Farzad M."/>
            <person name="Carlton J.M."/>
            <person name="Smith R.K. Jr."/>
            <person name="Garg J."/>
            <person name="Pearlman R.E."/>
            <person name="Karrer K.M."/>
            <person name="Sun L."/>
            <person name="Manning G."/>
            <person name="Elde N.C."/>
            <person name="Turkewitz A.P."/>
            <person name="Asai D.J."/>
            <person name="Wilkes D.E."/>
            <person name="Wang Y."/>
            <person name="Cai H."/>
            <person name="Collins K."/>
            <person name="Stewart B.A."/>
            <person name="Lee S.R."/>
            <person name="Wilamowska K."/>
            <person name="Weinberg Z."/>
            <person name="Ruzzo W.L."/>
            <person name="Wloga D."/>
            <person name="Gaertig J."/>
            <person name="Frankel J."/>
            <person name="Tsao C.-C."/>
            <person name="Gorovsky M.A."/>
            <person name="Keeling P.J."/>
            <person name="Waller R.F."/>
            <person name="Patron N.J."/>
            <person name="Cherry J.M."/>
            <person name="Stover N.A."/>
            <person name="Krieger C.J."/>
            <person name="del Toro C."/>
            <person name="Ryder H.F."/>
            <person name="Williamson S.C."/>
            <person name="Barbeau R.A."/>
            <person name="Hamilton E.P."/>
            <person name="Orias E."/>
        </authorList>
    </citation>
    <scope>NUCLEOTIDE SEQUENCE [LARGE SCALE GENOMIC DNA]</scope>
    <source>
        <strain evidence="2">SB210</strain>
    </source>
</reference>